<protein>
    <submittedName>
        <fullName evidence="1">Uncharacterized protein</fullName>
    </submittedName>
</protein>
<organism evidence="1 2">
    <name type="scientific">Catharanthus roseus</name>
    <name type="common">Madagascar periwinkle</name>
    <name type="synonym">Vinca rosea</name>
    <dbReference type="NCBI Taxonomy" id="4058"/>
    <lineage>
        <taxon>Eukaryota</taxon>
        <taxon>Viridiplantae</taxon>
        <taxon>Streptophyta</taxon>
        <taxon>Embryophyta</taxon>
        <taxon>Tracheophyta</taxon>
        <taxon>Spermatophyta</taxon>
        <taxon>Magnoliopsida</taxon>
        <taxon>eudicotyledons</taxon>
        <taxon>Gunneridae</taxon>
        <taxon>Pentapetalae</taxon>
        <taxon>asterids</taxon>
        <taxon>lamiids</taxon>
        <taxon>Gentianales</taxon>
        <taxon>Apocynaceae</taxon>
        <taxon>Rauvolfioideae</taxon>
        <taxon>Vinceae</taxon>
        <taxon>Catharanthinae</taxon>
        <taxon>Catharanthus</taxon>
    </lineage>
</organism>
<comment type="caution">
    <text evidence="1">The sequence shown here is derived from an EMBL/GenBank/DDBJ whole genome shotgun (WGS) entry which is preliminary data.</text>
</comment>
<reference evidence="2" key="1">
    <citation type="journal article" date="2023" name="Nat. Plants">
        <title>Single-cell RNA sequencing provides a high-resolution roadmap for understanding the multicellular compartmentation of specialized metabolism.</title>
        <authorList>
            <person name="Sun S."/>
            <person name="Shen X."/>
            <person name="Li Y."/>
            <person name="Li Y."/>
            <person name="Wang S."/>
            <person name="Li R."/>
            <person name="Zhang H."/>
            <person name="Shen G."/>
            <person name="Guo B."/>
            <person name="Wei J."/>
            <person name="Xu J."/>
            <person name="St-Pierre B."/>
            <person name="Chen S."/>
            <person name="Sun C."/>
        </authorList>
    </citation>
    <scope>NUCLEOTIDE SEQUENCE [LARGE SCALE GENOMIC DNA]</scope>
</reference>
<name>A0ACC0BWR8_CATRO</name>
<accession>A0ACC0BWR8</accession>
<sequence>MKAHFVGAHPILLGPRENKKHVDLMHEHVIWDAWQKQASLRYKDLTYEVRVDRGENGRGLYTVRLVCPTASVEGTMSRYTIQRVSGEAKHQEPKANAKNLHIDTHLLIPIDEQLMFEAVGGSNKGHVYGFGSHLQQSLQSTVEAATTRHRFLRYL</sequence>
<gene>
    <name evidence="1" type="ORF">M9H77_08026</name>
</gene>
<dbReference type="EMBL" id="CM044702">
    <property type="protein sequence ID" value="KAI5677076.1"/>
    <property type="molecule type" value="Genomic_DNA"/>
</dbReference>
<dbReference type="Proteomes" id="UP001060085">
    <property type="component" value="Linkage Group LG02"/>
</dbReference>
<evidence type="ECO:0000313" key="1">
    <source>
        <dbReference type="EMBL" id="KAI5677076.1"/>
    </source>
</evidence>
<evidence type="ECO:0000313" key="2">
    <source>
        <dbReference type="Proteomes" id="UP001060085"/>
    </source>
</evidence>
<proteinExistence type="predicted"/>
<keyword evidence="2" id="KW-1185">Reference proteome</keyword>